<gene>
    <name evidence="1" type="ORF">HZS54_06855</name>
</gene>
<dbReference type="KEGG" id="hpel:HZS54_06855"/>
<name>A0A7D5PDS8_9EURY</name>
<reference evidence="1 2" key="1">
    <citation type="submission" date="2020-07" db="EMBL/GenBank/DDBJ databases">
        <title>Halosimplex litoreum sp. nov. and Halosimplex rubrum sp. nov., isolated from different salt environments.</title>
        <authorList>
            <person name="Cui H."/>
        </authorList>
    </citation>
    <scope>NUCLEOTIDE SEQUENCE [LARGE SCALE GENOMIC DNA]</scope>
    <source>
        <strain evidence="1 2">R2</strain>
    </source>
</reference>
<proteinExistence type="predicted"/>
<dbReference type="RefSeq" id="WP_179921276.1">
    <property type="nucleotide sequence ID" value="NZ_CP058909.1"/>
</dbReference>
<dbReference type="EMBL" id="CP058909">
    <property type="protein sequence ID" value="QLH81360.1"/>
    <property type="molecule type" value="Genomic_DNA"/>
</dbReference>
<sequence>MRSSKPSRIVLLSAFVALGVSIAVFLSVTGVTSALTADPTHEIELRDSALILDDGTNSKPVLEDVSRMERIEITTVDGQVFVSAKPRDLPTLDTSQRELAKQIVASDGSIVDREGSATSALYTIYPVFETMSNRQAAVIGADTRTRHEYLTIATNADFSVQENATENSVVFKRADRPVSEDRVVVVIDQTESDTRYSVVVNLDRETVETVVQFDPTGR</sequence>
<dbReference type="GeneID" id="56082294"/>
<evidence type="ECO:0000313" key="2">
    <source>
        <dbReference type="Proteomes" id="UP000509346"/>
    </source>
</evidence>
<dbReference type="Proteomes" id="UP000509346">
    <property type="component" value="Chromosome"/>
</dbReference>
<organism evidence="1 2">
    <name type="scientific">Halosimplex pelagicum</name>
    <dbReference type="NCBI Taxonomy" id="869886"/>
    <lineage>
        <taxon>Archaea</taxon>
        <taxon>Methanobacteriati</taxon>
        <taxon>Methanobacteriota</taxon>
        <taxon>Stenosarchaea group</taxon>
        <taxon>Halobacteria</taxon>
        <taxon>Halobacteriales</taxon>
        <taxon>Haloarculaceae</taxon>
        <taxon>Halosimplex</taxon>
    </lineage>
</organism>
<accession>A0A7D5PDS8</accession>
<keyword evidence="2" id="KW-1185">Reference proteome</keyword>
<evidence type="ECO:0000313" key="1">
    <source>
        <dbReference type="EMBL" id="QLH81360.1"/>
    </source>
</evidence>
<protein>
    <submittedName>
        <fullName evidence="1">Uncharacterized protein</fullName>
    </submittedName>
</protein>
<dbReference type="AlphaFoldDB" id="A0A7D5PDS8"/>